<evidence type="ECO:0000313" key="4">
    <source>
        <dbReference type="EMBL" id="QQZ48690.1"/>
    </source>
</evidence>
<name>A0A974P1D1_9CAUL</name>
<dbReference type="InterPro" id="IPR014922">
    <property type="entry name" value="YdhG-like"/>
</dbReference>
<evidence type="ECO:0000256" key="2">
    <source>
        <dbReference type="SAM" id="Phobius"/>
    </source>
</evidence>
<reference evidence="4" key="1">
    <citation type="submission" date="2021-01" db="EMBL/GenBank/DDBJ databases">
        <title>Genome sequence of Phenylobacterium sp. 20VBR1 isolated from a valley glaceir, Ny-Alesund, Svalbard.</title>
        <authorList>
            <person name="Thomas F.A."/>
            <person name="Krishnan K.P."/>
            <person name="Sinha R.K."/>
        </authorList>
    </citation>
    <scope>NUCLEOTIDE SEQUENCE</scope>
    <source>
        <strain evidence="4">20VBR1</strain>
    </source>
</reference>
<evidence type="ECO:0000259" key="3">
    <source>
        <dbReference type="Pfam" id="PF08818"/>
    </source>
</evidence>
<proteinExistence type="predicted"/>
<accession>A0A974P1D1</accession>
<dbReference type="Pfam" id="PF08818">
    <property type="entry name" value="DUF1801"/>
    <property type="match status" value="1"/>
</dbReference>
<keyword evidence="2" id="KW-0472">Membrane</keyword>
<dbReference type="EMBL" id="CP068570">
    <property type="protein sequence ID" value="QQZ48690.1"/>
    <property type="molecule type" value="Genomic_DNA"/>
</dbReference>
<organism evidence="4">
    <name type="scientific">Phenylobacterium glaciei</name>
    <dbReference type="NCBI Taxonomy" id="2803784"/>
    <lineage>
        <taxon>Bacteria</taxon>
        <taxon>Pseudomonadati</taxon>
        <taxon>Pseudomonadota</taxon>
        <taxon>Alphaproteobacteria</taxon>
        <taxon>Caulobacterales</taxon>
        <taxon>Caulobacteraceae</taxon>
        <taxon>Phenylobacterium</taxon>
    </lineage>
</organism>
<evidence type="ECO:0000256" key="1">
    <source>
        <dbReference type="SAM" id="MobiDB-lite"/>
    </source>
</evidence>
<gene>
    <name evidence="4" type="ORF">JKL49_14445</name>
</gene>
<keyword evidence="2" id="KW-0812">Transmembrane</keyword>
<dbReference type="AlphaFoldDB" id="A0A974P1D1"/>
<feature type="domain" description="YdhG-like" evidence="3">
    <location>
        <begin position="27"/>
        <end position="123"/>
    </location>
</feature>
<protein>
    <submittedName>
        <fullName evidence="4">DUF1801 domain-containing protein</fullName>
    </submittedName>
</protein>
<keyword evidence="2" id="KW-1133">Transmembrane helix</keyword>
<feature type="region of interest" description="Disordered" evidence="1">
    <location>
        <begin position="262"/>
        <end position="283"/>
    </location>
</feature>
<sequence length="283" mass="30746">MASKPNKTQETEASVEAFLAAVEPQARQADARATCDLMTKITGLPARMWGPAIIGFGSYHYRYDSGREGDAPLVGFSPRKAALTLYVGASHQDPALMARLGRHKTGKGCLYLNKLSDVDQGVLGGDRRLRGPHEGGPSAALREFSFRSCIRSPERRRLGDENGRTDAHHSGLKLMDVSSMEDFWHGYWWLIFPIGGFIFAAWERWLNYQRSRDTLDLIKTYSAQGKDVPPNCCARCRTTPTMMIGTTIGAVAAGGPIAATIGMDPTGSSARRSTPAPSPGRSG</sequence>
<feature type="transmembrane region" description="Helical" evidence="2">
    <location>
        <begin position="183"/>
        <end position="202"/>
    </location>
</feature>